<dbReference type="InterPro" id="IPR036390">
    <property type="entry name" value="WH_DNA-bd_sf"/>
</dbReference>
<dbReference type="AlphaFoldDB" id="A0A1F5NTV1"/>
<evidence type="ECO:0000313" key="1">
    <source>
        <dbReference type="EMBL" id="OGE81096.1"/>
    </source>
</evidence>
<protein>
    <recommendedName>
        <fullName evidence="3">HTH deoR-type domain-containing protein</fullName>
    </recommendedName>
</protein>
<gene>
    <name evidence="1" type="ORF">A2720_00970</name>
</gene>
<reference evidence="1 2" key="1">
    <citation type="journal article" date="2016" name="Nat. Commun.">
        <title>Thousands of microbial genomes shed light on interconnected biogeochemical processes in an aquifer system.</title>
        <authorList>
            <person name="Anantharaman K."/>
            <person name="Brown C.T."/>
            <person name="Hug L.A."/>
            <person name="Sharon I."/>
            <person name="Castelle C.J."/>
            <person name="Probst A.J."/>
            <person name="Thomas B.C."/>
            <person name="Singh A."/>
            <person name="Wilkins M.J."/>
            <person name="Karaoz U."/>
            <person name="Brodie E.L."/>
            <person name="Williams K.H."/>
            <person name="Hubbard S.S."/>
            <person name="Banfield J.F."/>
        </authorList>
    </citation>
    <scope>NUCLEOTIDE SEQUENCE [LARGE SCALE GENOMIC DNA]</scope>
</reference>
<sequence>MAWIITLVIALIIGYLAGRRRGRVNFASPNRAAMVQKQEHLDTIMKSFAPGDELSNDKVQDLLQVSDATAERYLNELEYQGKLRQIGKAGKYVIYHKL</sequence>
<proteinExistence type="predicted"/>
<organism evidence="1 2">
    <name type="scientific">Candidatus Doudnabacteria bacterium RIFCSPHIGHO2_01_FULL_46_24</name>
    <dbReference type="NCBI Taxonomy" id="1817825"/>
    <lineage>
        <taxon>Bacteria</taxon>
        <taxon>Candidatus Doudnaibacteriota</taxon>
    </lineage>
</organism>
<name>A0A1F5NTV1_9BACT</name>
<dbReference type="Proteomes" id="UP000178892">
    <property type="component" value="Unassembled WGS sequence"/>
</dbReference>
<dbReference type="SUPFAM" id="SSF46785">
    <property type="entry name" value="Winged helix' DNA-binding domain"/>
    <property type="match status" value="1"/>
</dbReference>
<accession>A0A1F5NTV1</accession>
<comment type="caution">
    <text evidence="1">The sequence shown here is derived from an EMBL/GenBank/DDBJ whole genome shotgun (WGS) entry which is preliminary data.</text>
</comment>
<evidence type="ECO:0008006" key="3">
    <source>
        <dbReference type="Google" id="ProtNLM"/>
    </source>
</evidence>
<dbReference type="STRING" id="1817825.A2720_00970"/>
<dbReference type="Gene3D" id="1.10.10.10">
    <property type="entry name" value="Winged helix-like DNA-binding domain superfamily/Winged helix DNA-binding domain"/>
    <property type="match status" value="1"/>
</dbReference>
<dbReference type="InterPro" id="IPR036388">
    <property type="entry name" value="WH-like_DNA-bd_sf"/>
</dbReference>
<evidence type="ECO:0000313" key="2">
    <source>
        <dbReference type="Proteomes" id="UP000178892"/>
    </source>
</evidence>
<dbReference type="EMBL" id="MFEL01000010">
    <property type="protein sequence ID" value="OGE81096.1"/>
    <property type="molecule type" value="Genomic_DNA"/>
</dbReference>